<keyword evidence="2" id="KW-1185">Reference proteome</keyword>
<name>A0A9D4IRR1_DREPO</name>
<evidence type="ECO:0000313" key="1">
    <source>
        <dbReference type="EMBL" id="KAH3784175.1"/>
    </source>
</evidence>
<dbReference type="EMBL" id="JAIWYP010000008">
    <property type="protein sequence ID" value="KAH3784175.1"/>
    <property type="molecule type" value="Genomic_DNA"/>
</dbReference>
<evidence type="ECO:0000313" key="2">
    <source>
        <dbReference type="Proteomes" id="UP000828390"/>
    </source>
</evidence>
<gene>
    <name evidence="1" type="ORF">DPMN_162127</name>
</gene>
<accession>A0A9D4IRR1</accession>
<dbReference type="AlphaFoldDB" id="A0A9D4IRR1"/>
<dbReference type="Proteomes" id="UP000828390">
    <property type="component" value="Unassembled WGS sequence"/>
</dbReference>
<comment type="caution">
    <text evidence="1">The sequence shown here is derived from an EMBL/GenBank/DDBJ whole genome shotgun (WGS) entry which is preliminary data.</text>
</comment>
<organism evidence="1 2">
    <name type="scientific">Dreissena polymorpha</name>
    <name type="common">Zebra mussel</name>
    <name type="synonym">Mytilus polymorpha</name>
    <dbReference type="NCBI Taxonomy" id="45954"/>
    <lineage>
        <taxon>Eukaryota</taxon>
        <taxon>Metazoa</taxon>
        <taxon>Spiralia</taxon>
        <taxon>Lophotrochozoa</taxon>
        <taxon>Mollusca</taxon>
        <taxon>Bivalvia</taxon>
        <taxon>Autobranchia</taxon>
        <taxon>Heteroconchia</taxon>
        <taxon>Euheterodonta</taxon>
        <taxon>Imparidentia</taxon>
        <taxon>Neoheterodontei</taxon>
        <taxon>Myida</taxon>
        <taxon>Dreissenoidea</taxon>
        <taxon>Dreissenidae</taxon>
        <taxon>Dreissena</taxon>
    </lineage>
</organism>
<reference evidence="1" key="2">
    <citation type="submission" date="2020-11" db="EMBL/GenBank/DDBJ databases">
        <authorList>
            <person name="McCartney M.A."/>
            <person name="Auch B."/>
            <person name="Kono T."/>
            <person name="Mallez S."/>
            <person name="Becker A."/>
            <person name="Gohl D.M."/>
            <person name="Silverstein K.A.T."/>
            <person name="Koren S."/>
            <person name="Bechman K.B."/>
            <person name="Herman A."/>
            <person name="Abrahante J.E."/>
            <person name="Garbe J."/>
        </authorList>
    </citation>
    <scope>NUCLEOTIDE SEQUENCE</scope>
    <source>
        <strain evidence="1">Duluth1</strain>
        <tissue evidence="1">Whole animal</tissue>
    </source>
</reference>
<protein>
    <submittedName>
        <fullName evidence="1">Uncharacterized protein</fullName>
    </submittedName>
</protein>
<sequence>MCEEISCLYVTRQTSEQTQVVTGSALRIAGTGNPRIIDAAAHQLRHNTVTVDIATRMRPDHRKTATHRLRHSNVTVDIATRMRPEHRKRDTAPTDVNRAAATETTVIAPTIHVPLTLKTVLAVMTTMNHVTTALFKIQPLPELGFMRVLEL</sequence>
<proteinExistence type="predicted"/>
<reference evidence="1" key="1">
    <citation type="journal article" date="2019" name="bioRxiv">
        <title>The Genome of the Zebra Mussel, Dreissena polymorpha: A Resource for Invasive Species Research.</title>
        <authorList>
            <person name="McCartney M.A."/>
            <person name="Auch B."/>
            <person name="Kono T."/>
            <person name="Mallez S."/>
            <person name="Zhang Y."/>
            <person name="Obille A."/>
            <person name="Becker A."/>
            <person name="Abrahante J.E."/>
            <person name="Garbe J."/>
            <person name="Badalamenti J.P."/>
            <person name="Herman A."/>
            <person name="Mangelson H."/>
            <person name="Liachko I."/>
            <person name="Sullivan S."/>
            <person name="Sone E.D."/>
            <person name="Koren S."/>
            <person name="Silverstein K.A.T."/>
            <person name="Beckman K.B."/>
            <person name="Gohl D.M."/>
        </authorList>
    </citation>
    <scope>NUCLEOTIDE SEQUENCE</scope>
    <source>
        <strain evidence="1">Duluth1</strain>
        <tissue evidence="1">Whole animal</tissue>
    </source>
</reference>